<evidence type="ECO:0000313" key="3">
    <source>
        <dbReference type="Proteomes" id="UP001236620"/>
    </source>
</evidence>
<name>A0ABU0NEI9_9MOLU</name>
<organism evidence="2 3">
    <name type="scientific">Mycoplasma yeatsii</name>
    <dbReference type="NCBI Taxonomy" id="51365"/>
    <lineage>
        <taxon>Bacteria</taxon>
        <taxon>Bacillati</taxon>
        <taxon>Mycoplasmatota</taxon>
        <taxon>Mollicutes</taxon>
        <taxon>Mycoplasmataceae</taxon>
        <taxon>Mycoplasma</taxon>
    </lineage>
</organism>
<comment type="caution">
    <text evidence="2">The sequence shown here is derived from an EMBL/GenBank/DDBJ whole genome shotgun (WGS) entry which is preliminary data.</text>
</comment>
<dbReference type="Proteomes" id="UP001236620">
    <property type="component" value="Unassembled WGS sequence"/>
</dbReference>
<feature type="coiled-coil region" evidence="1">
    <location>
        <begin position="21"/>
        <end position="51"/>
    </location>
</feature>
<gene>
    <name evidence="2" type="ORF">J2Z63_000504</name>
</gene>
<keyword evidence="1" id="KW-0175">Coiled coil</keyword>
<proteinExistence type="predicted"/>
<dbReference type="EMBL" id="JAUSWP010000004">
    <property type="protein sequence ID" value="MDQ0567858.1"/>
    <property type="molecule type" value="Genomic_DNA"/>
</dbReference>
<evidence type="ECO:0000313" key="2">
    <source>
        <dbReference type="EMBL" id="MDQ0567858.1"/>
    </source>
</evidence>
<protein>
    <submittedName>
        <fullName evidence="2">Uncharacterized protein</fullName>
    </submittedName>
</protein>
<evidence type="ECO:0000256" key="1">
    <source>
        <dbReference type="SAM" id="Coils"/>
    </source>
</evidence>
<accession>A0ABU0NEI9</accession>
<dbReference type="RefSeq" id="WP_307444897.1">
    <property type="nucleotide sequence ID" value="NZ_JAUSWP010000004.1"/>
</dbReference>
<reference evidence="2" key="1">
    <citation type="submission" date="2023-07" db="EMBL/GenBank/DDBJ databases">
        <title>Genomic Encyclopedia of Type Strains, Phase IV (KMG-IV): sequencing the most valuable type-strain genomes for metagenomic binning, comparative biology and taxonomic classification.</title>
        <authorList>
            <person name="Goeker M."/>
        </authorList>
    </citation>
    <scope>NUCLEOTIDE SEQUENCE [LARGE SCALE GENOMIC DNA]</scope>
    <source>
        <strain evidence="2">DSM 22019</strain>
    </source>
</reference>
<keyword evidence="3" id="KW-1185">Reference proteome</keyword>
<sequence>MSNNHQEVELDFFEPSLGLIIANLDNVLDELNKDNNNYIQLENLINEFENIESLDNWDQLVNKLEKLEDLIINELVNIKDSSVFNLISCLQISKHLAFLLKQNNFVFKQLDDLENNTNAMKWNHQQDYIDFYKQVIVEKSNQLLKENKQLFEQLISQKDEFKKVYNVLISEQNFDDLLEGNKLLIDILKLNINFNDILNLKRLSILNKVQAYLEFINFWQQTINLEEE</sequence>